<gene>
    <name evidence="1" type="ORF">BQ8794_240294</name>
</gene>
<organism evidence="1 2">
    <name type="scientific">Mesorhizobium prunaredense</name>
    <dbReference type="NCBI Taxonomy" id="1631249"/>
    <lineage>
        <taxon>Bacteria</taxon>
        <taxon>Pseudomonadati</taxon>
        <taxon>Pseudomonadota</taxon>
        <taxon>Alphaproteobacteria</taxon>
        <taxon>Hyphomicrobiales</taxon>
        <taxon>Phyllobacteriaceae</taxon>
        <taxon>Mesorhizobium</taxon>
    </lineage>
</organism>
<evidence type="ECO:0000313" key="2">
    <source>
        <dbReference type="Proteomes" id="UP000188388"/>
    </source>
</evidence>
<name>A0A1R3V862_9HYPH</name>
<dbReference type="EMBL" id="FTPD01000017">
    <property type="protein sequence ID" value="SIT56087.1"/>
    <property type="molecule type" value="Genomic_DNA"/>
</dbReference>
<accession>A0A1R3V862</accession>
<sequence>MDVTTQLTRDVPNSSLEPIPELCCAAMWRGRATRGWMYSTSFPSWVTWNDTQFLNERFDNLLTEATGSPDQGKRQNLHREMAAIVRDEGGTIVPMFNQFIDAISDQIGRYVGRVDSPVNGYALMQCWLKA</sequence>
<dbReference type="AlphaFoldDB" id="A0A1R3V862"/>
<dbReference type="SUPFAM" id="SSF53850">
    <property type="entry name" value="Periplasmic binding protein-like II"/>
    <property type="match status" value="1"/>
</dbReference>
<dbReference type="RefSeq" id="WP_143744579.1">
    <property type="nucleotide sequence ID" value="NZ_FTPD01000017.1"/>
</dbReference>
<dbReference type="Gene3D" id="3.40.190.10">
    <property type="entry name" value="Periplasmic binding protein-like II"/>
    <property type="match status" value="1"/>
</dbReference>
<keyword evidence="2" id="KW-1185">Reference proteome</keyword>
<reference evidence="2" key="1">
    <citation type="submission" date="2017-01" db="EMBL/GenBank/DDBJ databases">
        <authorList>
            <person name="Brunel B."/>
        </authorList>
    </citation>
    <scope>NUCLEOTIDE SEQUENCE [LARGE SCALE GENOMIC DNA]</scope>
</reference>
<evidence type="ECO:0000313" key="1">
    <source>
        <dbReference type="EMBL" id="SIT56087.1"/>
    </source>
</evidence>
<dbReference type="Proteomes" id="UP000188388">
    <property type="component" value="Unassembled WGS sequence"/>
</dbReference>
<proteinExistence type="predicted"/>
<protein>
    <submittedName>
        <fullName evidence="1">Extracellular solute-binding protein family 5</fullName>
    </submittedName>
</protein>
<dbReference type="Gene3D" id="3.10.105.10">
    <property type="entry name" value="Dipeptide-binding Protein, Domain 3"/>
    <property type="match status" value="1"/>
</dbReference>
<dbReference type="STRING" id="1631249.BQ8794_240294"/>